<name>K1RTG3_9ZZZZ</name>
<protein>
    <submittedName>
        <fullName evidence="1">Stage IV sporulation protein B</fullName>
    </submittedName>
</protein>
<comment type="caution">
    <text evidence="1">The sequence shown here is derived from an EMBL/GenBank/DDBJ whole genome shotgun (WGS) entry which is preliminary data.</text>
</comment>
<organism evidence="1">
    <name type="scientific">human gut metagenome</name>
    <dbReference type="NCBI Taxonomy" id="408170"/>
    <lineage>
        <taxon>unclassified sequences</taxon>
        <taxon>metagenomes</taxon>
        <taxon>organismal metagenomes</taxon>
    </lineage>
</organism>
<proteinExistence type="predicted"/>
<sequence>MGVKRMQRAKLAAAYLLLALAAALGWLYSCLPDRVYLEPGQALYLPRFAWVEPQRGHGSQNVASTRAVGSYQTTLTLGGWLPIKTIRAVV</sequence>
<reference evidence="1" key="1">
    <citation type="journal article" date="2013" name="Environ. Microbiol.">
        <title>Microbiota from the distal guts of lean and obese adolescents exhibit partial functional redundancy besides clear differences in community structure.</title>
        <authorList>
            <person name="Ferrer M."/>
            <person name="Ruiz A."/>
            <person name="Lanza F."/>
            <person name="Haange S.B."/>
            <person name="Oberbach A."/>
            <person name="Till H."/>
            <person name="Bargiela R."/>
            <person name="Campoy C."/>
            <person name="Segura M.T."/>
            <person name="Richter M."/>
            <person name="von Bergen M."/>
            <person name="Seifert J."/>
            <person name="Suarez A."/>
        </authorList>
    </citation>
    <scope>NUCLEOTIDE SEQUENCE</scope>
</reference>
<evidence type="ECO:0000313" key="1">
    <source>
        <dbReference type="EMBL" id="EKC44800.1"/>
    </source>
</evidence>
<dbReference type="PROSITE" id="PS51257">
    <property type="entry name" value="PROKAR_LIPOPROTEIN"/>
    <property type="match status" value="1"/>
</dbReference>
<dbReference type="EMBL" id="AJWY01014076">
    <property type="protein sequence ID" value="EKC44800.1"/>
    <property type="molecule type" value="Genomic_DNA"/>
</dbReference>
<accession>K1RTG3</accession>
<gene>
    <name evidence="1" type="ORF">LEA_20482</name>
</gene>
<dbReference type="AlphaFoldDB" id="K1RTG3"/>
<feature type="non-terminal residue" evidence="1">
    <location>
        <position position="90"/>
    </location>
</feature>